<comment type="similarity">
    <text evidence="2">Belongs to the SLC29A/ENT transporter (TC 2.A.57) family.</text>
</comment>
<keyword evidence="5 8" id="KW-1133">Transmembrane helix</keyword>
<evidence type="ECO:0000256" key="4">
    <source>
        <dbReference type="ARBA" id="ARBA00022692"/>
    </source>
</evidence>
<name>A0A8D3BKZ2_SCOMX</name>
<feature type="transmembrane region" description="Helical" evidence="8">
    <location>
        <begin position="351"/>
        <end position="373"/>
    </location>
</feature>
<feature type="transmembrane region" description="Helical" evidence="8">
    <location>
        <begin position="317"/>
        <end position="339"/>
    </location>
</feature>
<dbReference type="AlphaFoldDB" id="A0A8D3BKZ2"/>
<evidence type="ECO:0000256" key="6">
    <source>
        <dbReference type="ARBA" id="ARBA00023136"/>
    </source>
</evidence>
<evidence type="ECO:0000256" key="2">
    <source>
        <dbReference type="ARBA" id="ARBA00007965"/>
    </source>
</evidence>
<dbReference type="GO" id="GO:0015862">
    <property type="term" value="P:uridine transmembrane transport"/>
    <property type="evidence" value="ECO:0007669"/>
    <property type="project" value="TreeGrafter"/>
</dbReference>
<feature type="transmembrane region" description="Helical" evidence="8">
    <location>
        <begin position="36"/>
        <end position="55"/>
    </location>
</feature>
<keyword evidence="4 8" id="KW-0812">Transmembrane</keyword>
<feature type="region of interest" description="Disordered" evidence="7">
    <location>
        <begin position="1"/>
        <end position="21"/>
    </location>
</feature>
<dbReference type="Proteomes" id="UP000694558">
    <property type="component" value="Chromosome 8"/>
</dbReference>
<evidence type="ECO:0000256" key="5">
    <source>
        <dbReference type="ARBA" id="ARBA00022989"/>
    </source>
</evidence>
<dbReference type="GO" id="GO:0005337">
    <property type="term" value="F:nucleoside transmembrane transporter activity"/>
    <property type="evidence" value="ECO:0007669"/>
    <property type="project" value="InterPro"/>
</dbReference>
<accession>A0A8D3BKZ2</accession>
<feature type="transmembrane region" description="Helical" evidence="8">
    <location>
        <begin position="67"/>
        <end position="85"/>
    </location>
</feature>
<dbReference type="PIRSF" id="PIRSF016379">
    <property type="entry name" value="ENT"/>
    <property type="match status" value="1"/>
</dbReference>
<sequence>MYFTSRLKDPPVDSSTNQTEAAGERRSVLEAKFNNVMTLCAMLPLLICTCLNSFLHTMISQRLRVMGSLLIIMFVFIITSVLVKVPLEPLTFFSVTMVKIIVINSFGAVLQGSLFGMAGLLPASYTTPIMSGQGLAGTFAAFAMICAIASGSELHDAAFGYFITACFVIFLSLLSYMLLPKLVNPSRIKEETAAQSGGQNVSMMKIFKKIWLLALSVCFTFTVTIGIYPAVTADTKSTLADGDSWDLYFTPVCCFLLFNLCDWGGRSLTAVCMWPQKDSVLLPVSIMCRLLFVPLFMLCNVQPRVLLPIFFHHDGFFIVFMIFFAFSNGYLASLCMCYGPKNVLPHEAETAGTIMAFFLSLGLALGAALSFVFRALV</sequence>
<feature type="transmembrane region" description="Helical" evidence="8">
    <location>
        <begin position="97"/>
        <end position="122"/>
    </location>
</feature>
<dbReference type="InterPro" id="IPR002259">
    <property type="entry name" value="Eqnu_transpt"/>
</dbReference>
<dbReference type="Pfam" id="PF01733">
    <property type="entry name" value="Nucleoside_tran"/>
    <property type="match status" value="2"/>
</dbReference>
<dbReference type="PRINTS" id="PR01130">
    <property type="entry name" value="DERENTRNSPRT"/>
</dbReference>
<protein>
    <recommendedName>
        <fullName evidence="11">Equilibrative nucleoside transporter 1-like</fullName>
    </recommendedName>
</protein>
<evidence type="ECO:0000256" key="7">
    <source>
        <dbReference type="SAM" id="MobiDB-lite"/>
    </source>
</evidence>
<evidence type="ECO:0008006" key="11">
    <source>
        <dbReference type="Google" id="ProtNLM"/>
    </source>
</evidence>
<keyword evidence="6 8" id="KW-0472">Membrane</keyword>
<gene>
    <name evidence="9" type="primary">LOC118313075</name>
</gene>
<feature type="transmembrane region" description="Helical" evidence="8">
    <location>
        <begin position="280"/>
        <end position="297"/>
    </location>
</feature>
<evidence type="ECO:0000256" key="1">
    <source>
        <dbReference type="ARBA" id="ARBA00004141"/>
    </source>
</evidence>
<evidence type="ECO:0000313" key="10">
    <source>
        <dbReference type="Proteomes" id="UP000694558"/>
    </source>
</evidence>
<evidence type="ECO:0000256" key="8">
    <source>
        <dbReference type="SAM" id="Phobius"/>
    </source>
</evidence>
<dbReference type="PANTHER" id="PTHR10332:SF9">
    <property type="entry name" value="EQUILIBRATIVE NUCLEOSIDE TRANSPORTER 1"/>
    <property type="match status" value="1"/>
</dbReference>
<proteinExistence type="inferred from homology"/>
<feature type="transmembrane region" description="Helical" evidence="8">
    <location>
        <begin position="158"/>
        <end position="179"/>
    </location>
</feature>
<evidence type="ECO:0000256" key="3">
    <source>
        <dbReference type="ARBA" id="ARBA00022448"/>
    </source>
</evidence>
<feature type="transmembrane region" description="Helical" evidence="8">
    <location>
        <begin position="134"/>
        <end position="152"/>
    </location>
</feature>
<dbReference type="Ensembl" id="ENSSMAT00000057905.1">
    <property type="protein sequence ID" value="ENSSMAP00000035700.1"/>
    <property type="gene ID" value="ENSSMAG00000021086.2"/>
</dbReference>
<keyword evidence="3" id="KW-0813">Transport</keyword>
<feature type="transmembrane region" description="Helical" evidence="8">
    <location>
        <begin position="210"/>
        <end position="228"/>
    </location>
</feature>
<feature type="transmembrane region" description="Helical" evidence="8">
    <location>
        <begin position="248"/>
        <end position="268"/>
    </location>
</feature>
<feature type="compositionally biased region" description="Basic and acidic residues" evidence="7">
    <location>
        <begin position="1"/>
        <end position="11"/>
    </location>
</feature>
<dbReference type="PANTHER" id="PTHR10332">
    <property type="entry name" value="EQUILIBRATIVE NUCLEOSIDE TRANSPORTER"/>
    <property type="match status" value="1"/>
</dbReference>
<organism evidence="9 10">
    <name type="scientific">Scophthalmus maximus</name>
    <name type="common">Turbot</name>
    <name type="synonym">Psetta maxima</name>
    <dbReference type="NCBI Taxonomy" id="52904"/>
    <lineage>
        <taxon>Eukaryota</taxon>
        <taxon>Metazoa</taxon>
        <taxon>Chordata</taxon>
        <taxon>Craniata</taxon>
        <taxon>Vertebrata</taxon>
        <taxon>Euteleostomi</taxon>
        <taxon>Actinopterygii</taxon>
        <taxon>Neopterygii</taxon>
        <taxon>Teleostei</taxon>
        <taxon>Neoteleostei</taxon>
        <taxon>Acanthomorphata</taxon>
        <taxon>Carangaria</taxon>
        <taxon>Pleuronectiformes</taxon>
        <taxon>Pleuronectoidei</taxon>
        <taxon>Scophthalmidae</taxon>
        <taxon>Scophthalmus</taxon>
    </lineage>
</organism>
<reference evidence="9" key="2">
    <citation type="submission" date="2025-08" db="UniProtKB">
        <authorList>
            <consortium name="Ensembl"/>
        </authorList>
    </citation>
    <scope>IDENTIFICATION</scope>
</reference>
<comment type="subcellular location">
    <subcellularLocation>
        <location evidence="1">Membrane</location>
        <topology evidence="1">Multi-pass membrane protein</topology>
    </subcellularLocation>
</comment>
<dbReference type="GO" id="GO:0005886">
    <property type="term" value="C:plasma membrane"/>
    <property type="evidence" value="ECO:0007669"/>
    <property type="project" value="TreeGrafter"/>
</dbReference>
<evidence type="ECO:0000313" key="9">
    <source>
        <dbReference type="Ensembl" id="ENSSMAP00000035700.1"/>
    </source>
</evidence>
<dbReference type="GeneTree" id="ENSGT00950000182898"/>
<reference evidence="9" key="1">
    <citation type="submission" date="2023-05" db="EMBL/GenBank/DDBJ databases">
        <title>High-quality long-read genome of Scophthalmus maximus.</title>
        <authorList>
            <person name="Lien S."/>
            <person name="Martinez P."/>
        </authorList>
    </citation>
    <scope>NUCLEOTIDE SEQUENCE [LARGE SCALE GENOMIC DNA]</scope>
</reference>